<organism evidence="1 2">
    <name type="scientific">Jiella sonneratiae</name>
    <dbReference type="NCBI Taxonomy" id="2816856"/>
    <lineage>
        <taxon>Bacteria</taxon>
        <taxon>Pseudomonadati</taxon>
        <taxon>Pseudomonadota</taxon>
        <taxon>Alphaproteobacteria</taxon>
        <taxon>Hyphomicrobiales</taxon>
        <taxon>Aurantimonadaceae</taxon>
        <taxon>Jiella</taxon>
    </lineage>
</organism>
<comment type="caution">
    <text evidence="1">The sequence shown here is derived from an EMBL/GenBank/DDBJ whole genome shotgun (WGS) entry which is preliminary data.</text>
</comment>
<dbReference type="InterPro" id="IPR038573">
    <property type="entry name" value="BrnT_sf"/>
</dbReference>
<sequence>MPASKRIAPWTHFGYTCRGYRVATDVTFEWDDDKARSSLDKHGVDFIDAAQIFFGPIMQAIDDREDYGETRIRAVGAHDGQVYVVVYTMRRNAVRLISAWKAGRHDRKSYYESVTA</sequence>
<dbReference type="Pfam" id="PF04365">
    <property type="entry name" value="BrnT_toxin"/>
    <property type="match status" value="1"/>
</dbReference>
<dbReference type="Gene3D" id="3.10.450.530">
    <property type="entry name" value="Ribonuclease toxin, BrnT, of type II toxin-antitoxin system"/>
    <property type="match status" value="1"/>
</dbReference>
<evidence type="ECO:0000313" key="2">
    <source>
        <dbReference type="Proteomes" id="UP000664288"/>
    </source>
</evidence>
<evidence type="ECO:0000313" key="1">
    <source>
        <dbReference type="EMBL" id="MBO0905817.1"/>
    </source>
</evidence>
<reference evidence="1 2" key="1">
    <citation type="submission" date="2021-03" db="EMBL/GenBank/DDBJ databases">
        <title>Whole genome sequence of Jiella sp. MQZ13P-4.</title>
        <authorList>
            <person name="Tuo L."/>
        </authorList>
    </citation>
    <scope>NUCLEOTIDE SEQUENCE [LARGE SCALE GENOMIC DNA]</scope>
    <source>
        <strain evidence="1 2">MQZ13P-4</strain>
    </source>
</reference>
<dbReference type="Proteomes" id="UP000664288">
    <property type="component" value="Unassembled WGS sequence"/>
</dbReference>
<proteinExistence type="predicted"/>
<gene>
    <name evidence="1" type="ORF">J1C47_19405</name>
</gene>
<name>A0ABS3J832_9HYPH</name>
<keyword evidence="2" id="KW-1185">Reference proteome</keyword>
<dbReference type="InterPro" id="IPR007460">
    <property type="entry name" value="BrnT_toxin"/>
</dbReference>
<dbReference type="EMBL" id="JAFMPY010000026">
    <property type="protein sequence ID" value="MBO0905817.1"/>
    <property type="molecule type" value="Genomic_DNA"/>
</dbReference>
<accession>A0ABS3J832</accession>
<protein>
    <submittedName>
        <fullName evidence="1">BrnT family toxin</fullName>
    </submittedName>
</protein>